<evidence type="ECO:0000313" key="2">
    <source>
        <dbReference type="Proteomes" id="UP000321155"/>
    </source>
</evidence>
<reference evidence="1 2" key="1">
    <citation type="submission" date="2019-07" db="EMBL/GenBank/DDBJ databases">
        <title>Whole genome shotgun sequence of Kocuria flava NBRC 107626.</title>
        <authorList>
            <person name="Hosoyama A."/>
            <person name="Uohara A."/>
            <person name="Ohji S."/>
            <person name="Ichikawa N."/>
        </authorList>
    </citation>
    <scope>NUCLEOTIDE SEQUENCE [LARGE SCALE GENOMIC DNA]</scope>
    <source>
        <strain evidence="1 2">NBRC 107626</strain>
    </source>
</reference>
<evidence type="ECO:0000313" key="1">
    <source>
        <dbReference type="EMBL" id="GEO90705.1"/>
    </source>
</evidence>
<keyword evidence="2" id="KW-1185">Reference proteome</keyword>
<dbReference type="Proteomes" id="UP000321155">
    <property type="component" value="Unassembled WGS sequence"/>
</dbReference>
<accession>A0ABQ0X0H7</accession>
<dbReference type="EMBL" id="BJZR01000001">
    <property type="protein sequence ID" value="GEO90705.1"/>
    <property type="molecule type" value="Genomic_DNA"/>
</dbReference>
<gene>
    <name evidence="1" type="ORF">KFL01_00110</name>
</gene>
<protein>
    <submittedName>
        <fullName evidence="1">Uncharacterized protein</fullName>
    </submittedName>
</protein>
<organism evidence="1 2">
    <name type="scientific">Kocuria flava</name>
    <dbReference type="NCBI Taxonomy" id="446860"/>
    <lineage>
        <taxon>Bacteria</taxon>
        <taxon>Bacillati</taxon>
        <taxon>Actinomycetota</taxon>
        <taxon>Actinomycetes</taxon>
        <taxon>Micrococcales</taxon>
        <taxon>Micrococcaceae</taxon>
        <taxon>Kocuria</taxon>
    </lineage>
</organism>
<sequence length="74" mass="8626">MTLDREHMDIGQVEERARSMRHVEAFEDGWSKHPHPGGLDPYPTPVTRTWPYRSPTLIWEGPEKPGRMAIHPRP</sequence>
<name>A0ABQ0X0H7_9MICC</name>
<comment type="caution">
    <text evidence="1">The sequence shown here is derived from an EMBL/GenBank/DDBJ whole genome shotgun (WGS) entry which is preliminary data.</text>
</comment>
<proteinExistence type="predicted"/>